<dbReference type="EC" id="2.1.-.-" evidence="2"/>
<dbReference type="PANTHER" id="PTHR42912:SF80">
    <property type="entry name" value="METHYLTRANSFERASE DOMAIN-CONTAINING PROTEIN"/>
    <property type="match status" value="1"/>
</dbReference>
<proteinExistence type="predicted"/>
<feature type="domain" description="Methyltransferase type 11" evidence="1">
    <location>
        <begin position="52"/>
        <end position="149"/>
    </location>
</feature>
<evidence type="ECO:0000313" key="2">
    <source>
        <dbReference type="EMBL" id="MDO7867448.1"/>
    </source>
</evidence>
<sequence>MSRSDLDGHVPALGFAGLTRFYDTAIALSMREPHWRPRIVDLVAAEAPRTVLDVGCGTGTLALALAGRLGAGVVTGLDLDPDVMALAQAKEGAGDVRWQIGSATLLPYADGSVDAVVCTLVLHHLPLELKQAAVREMRRVLRPGGLLVIGDWGRPHDPVMRAAFLPVQLLDGYANTQRNVEGCVPQLVESAGFAGLDRVHRLRTVFGTFEVLAARG</sequence>
<keyword evidence="3" id="KW-1185">Reference proteome</keyword>
<name>A0ABT9AZQ1_9ACTN</name>
<dbReference type="PANTHER" id="PTHR42912">
    <property type="entry name" value="METHYLTRANSFERASE"/>
    <property type="match status" value="1"/>
</dbReference>
<reference evidence="2 3" key="1">
    <citation type="submission" date="2023-07" db="EMBL/GenBank/DDBJ databases">
        <title>Nocardioides sp. nov WY-20 isolated from soil.</title>
        <authorList>
            <person name="Liu B."/>
            <person name="Wan Y."/>
        </authorList>
    </citation>
    <scope>NUCLEOTIDE SEQUENCE [LARGE SCALE GENOMIC DNA]</scope>
    <source>
        <strain evidence="2 3">WY-20</strain>
    </source>
</reference>
<dbReference type="InterPro" id="IPR013216">
    <property type="entry name" value="Methyltransf_11"/>
</dbReference>
<dbReference type="InterPro" id="IPR050508">
    <property type="entry name" value="Methyltransf_Superfamily"/>
</dbReference>
<dbReference type="Pfam" id="PF08241">
    <property type="entry name" value="Methyltransf_11"/>
    <property type="match status" value="1"/>
</dbReference>
<comment type="caution">
    <text evidence="2">The sequence shown here is derived from an EMBL/GenBank/DDBJ whole genome shotgun (WGS) entry which is preliminary data.</text>
</comment>
<dbReference type="SUPFAM" id="SSF53335">
    <property type="entry name" value="S-adenosyl-L-methionine-dependent methyltransferases"/>
    <property type="match status" value="1"/>
</dbReference>
<dbReference type="Proteomes" id="UP001233314">
    <property type="component" value="Unassembled WGS sequence"/>
</dbReference>
<evidence type="ECO:0000259" key="1">
    <source>
        <dbReference type="Pfam" id="PF08241"/>
    </source>
</evidence>
<keyword evidence="2" id="KW-0489">Methyltransferase</keyword>
<dbReference type="EMBL" id="JAUQTA010000001">
    <property type="protein sequence ID" value="MDO7867448.1"/>
    <property type="molecule type" value="Genomic_DNA"/>
</dbReference>
<evidence type="ECO:0000313" key="3">
    <source>
        <dbReference type="Proteomes" id="UP001233314"/>
    </source>
</evidence>
<dbReference type="GO" id="GO:0032259">
    <property type="term" value="P:methylation"/>
    <property type="evidence" value="ECO:0007669"/>
    <property type="project" value="UniProtKB-KW"/>
</dbReference>
<dbReference type="CDD" id="cd02440">
    <property type="entry name" value="AdoMet_MTases"/>
    <property type="match status" value="1"/>
</dbReference>
<dbReference type="RefSeq" id="WP_305026847.1">
    <property type="nucleotide sequence ID" value="NZ_JAUQTA010000001.1"/>
</dbReference>
<gene>
    <name evidence="2" type="ORF">Q5722_03610</name>
</gene>
<accession>A0ABT9AZQ1</accession>
<dbReference type="GO" id="GO:0008168">
    <property type="term" value="F:methyltransferase activity"/>
    <property type="evidence" value="ECO:0007669"/>
    <property type="project" value="UniProtKB-KW"/>
</dbReference>
<protein>
    <submittedName>
        <fullName evidence="2">Class I SAM-dependent methyltransferase</fullName>
        <ecNumber evidence="2">2.1.-.-</ecNumber>
    </submittedName>
</protein>
<dbReference type="InterPro" id="IPR029063">
    <property type="entry name" value="SAM-dependent_MTases_sf"/>
</dbReference>
<organism evidence="2 3">
    <name type="scientific">Nocardioides jiangxiensis</name>
    <dbReference type="NCBI Taxonomy" id="3064524"/>
    <lineage>
        <taxon>Bacteria</taxon>
        <taxon>Bacillati</taxon>
        <taxon>Actinomycetota</taxon>
        <taxon>Actinomycetes</taxon>
        <taxon>Propionibacteriales</taxon>
        <taxon>Nocardioidaceae</taxon>
        <taxon>Nocardioides</taxon>
    </lineage>
</organism>
<dbReference type="Gene3D" id="3.40.50.150">
    <property type="entry name" value="Vaccinia Virus protein VP39"/>
    <property type="match status" value="1"/>
</dbReference>
<keyword evidence="2" id="KW-0808">Transferase</keyword>